<proteinExistence type="predicted"/>
<sequence length="111" mass="12072">MKVPHVDACTLPTAARPLRIAEFDALFATALYRIERIDARHLRLTLTRDGGLEDTVRDLTARESQCCTFFTFTITPTGDQVVLDVQVPDTQTAVLDGLVTLTAAAAAPTAR</sequence>
<reference evidence="2" key="1">
    <citation type="submission" date="2016-07" db="EMBL/GenBank/DDBJ databases">
        <title>Sequence Frankia sp. strain CcI1.17.</title>
        <authorList>
            <person name="Ghodhbane-Gtari F."/>
            <person name="Swanson E."/>
            <person name="Gueddou A."/>
            <person name="Morris K."/>
            <person name="Hezbri K."/>
            <person name="Ktari A."/>
            <person name="Nouioui I."/>
            <person name="Abebe-Akele F."/>
            <person name="Simpson S."/>
            <person name="Thomas K."/>
            <person name="Gtari M."/>
            <person name="Tisa L.S."/>
            <person name="Hurst S."/>
        </authorList>
    </citation>
    <scope>NUCLEOTIDE SEQUENCE [LARGE SCALE GENOMIC DNA]</scope>
    <source>
        <strain evidence="2">Cc1.17</strain>
    </source>
</reference>
<dbReference type="Proteomes" id="UP000179627">
    <property type="component" value="Unassembled WGS sequence"/>
</dbReference>
<name>A0A1S1QD81_9ACTN</name>
<evidence type="ECO:0000313" key="2">
    <source>
        <dbReference type="Proteomes" id="UP000179627"/>
    </source>
</evidence>
<evidence type="ECO:0008006" key="3">
    <source>
        <dbReference type="Google" id="ProtNLM"/>
    </source>
</evidence>
<keyword evidence="2" id="KW-1185">Reference proteome</keyword>
<comment type="caution">
    <text evidence="1">The sequence shown here is derived from an EMBL/GenBank/DDBJ whole genome shotgun (WGS) entry which is preliminary data.</text>
</comment>
<dbReference type="AlphaFoldDB" id="A0A1S1QD81"/>
<gene>
    <name evidence="1" type="ORF">CC117_26405</name>
</gene>
<accession>A0A1S1QD81</accession>
<organism evidence="1 2">
    <name type="scientific">Parafrankia colletiae</name>
    <dbReference type="NCBI Taxonomy" id="573497"/>
    <lineage>
        <taxon>Bacteria</taxon>
        <taxon>Bacillati</taxon>
        <taxon>Actinomycetota</taxon>
        <taxon>Actinomycetes</taxon>
        <taxon>Frankiales</taxon>
        <taxon>Frankiaceae</taxon>
        <taxon>Parafrankia</taxon>
    </lineage>
</organism>
<dbReference type="OrthoDB" id="8421706at2"/>
<dbReference type="EMBL" id="MBLM01000145">
    <property type="protein sequence ID" value="OHV31431.1"/>
    <property type="molecule type" value="Genomic_DNA"/>
</dbReference>
<evidence type="ECO:0000313" key="1">
    <source>
        <dbReference type="EMBL" id="OHV31431.1"/>
    </source>
</evidence>
<protein>
    <recommendedName>
        <fullName evidence="3">Arsenate reductase</fullName>
    </recommendedName>
</protein>